<evidence type="ECO:0000313" key="1">
    <source>
        <dbReference type="EMBL" id="MBF1658314.1"/>
    </source>
</evidence>
<dbReference type="Proteomes" id="UP000713964">
    <property type="component" value="Unassembled WGS sequence"/>
</dbReference>
<dbReference type="EMBL" id="JABZXL010000001">
    <property type="protein sequence ID" value="MBF1658314.1"/>
    <property type="molecule type" value="Genomic_DNA"/>
</dbReference>
<sequence>MGVIVDLQPGDGILVEFSDGNDGKDGRGLVVLEVAAVEGSKFSARLLNRSRLGRTADYWDDRYVFTGEVREDDPLKVWLKCYDWEGKEFDGYMSLRYAFYLGAPLDQTTVTMMTRDGIGREIVCRTGDDVLTSDGPRVVKAVYENVVVVKDHNYVYLGRYLQKKLGSDHWPDARHRQTWNFGGAVAYILPITPEVANSLNALKHSKEYAELQEDHPELFEGIYSAGSYWFRSYFPPLADEPYPSELLNATAPQMLLALVDSGYFFYKHTNLSAPDSVQPVDPYKVYPSWYEERDEWKSMRRRAARVVADWIESLADVLREKTGEATSFEARLWEELSYLQGTYEYQSTGVPGEKCDVVCDAKCWRCGGGDPNYRGEDLWY</sequence>
<protein>
    <submittedName>
        <fullName evidence="1">Uncharacterized protein</fullName>
    </submittedName>
</protein>
<gene>
    <name evidence="1" type="ORF">HXO58_00575</name>
</gene>
<proteinExistence type="predicted"/>
<evidence type="ECO:0000313" key="2">
    <source>
        <dbReference type="Proteomes" id="UP000713964"/>
    </source>
</evidence>
<reference evidence="1" key="1">
    <citation type="submission" date="2020-04" db="EMBL/GenBank/DDBJ databases">
        <title>Deep metagenomics examines the oral microbiome during advanced dental caries in children, revealing novel taxa and co-occurrences with host molecules.</title>
        <authorList>
            <person name="Baker J.L."/>
            <person name="Morton J.T."/>
            <person name="Dinis M."/>
            <person name="Alvarez R."/>
            <person name="Tran N.C."/>
            <person name="Knight R."/>
            <person name="Edlund A."/>
        </authorList>
    </citation>
    <scope>NUCLEOTIDE SEQUENCE</scope>
    <source>
        <strain evidence="1">JCVI_29_bin.11</strain>
    </source>
</reference>
<name>A0A930L3N5_9MICC</name>
<accession>A0A930L3N5</accession>
<comment type="caution">
    <text evidence="1">The sequence shown here is derived from an EMBL/GenBank/DDBJ whole genome shotgun (WGS) entry which is preliminary data.</text>
</comment>
<organism evidence="1 2">
    <name type="scientific">Rothia mucilaginosa</name>
    <dbReference type="NCBI Taxonomy" id="43675"/>
    <lineage>
        <taxon>Bacteria</taxon>
        <taxon>Bacillati</taxon>
        <taxon>Actinomycetota</taxon>
        <taxon>Actinomycetes</taxon>
        <taxon>Micrococcales</taxon>
        <taxon>Micrococcaceae</taxon>
        <taxon>Rothia</taxon>
    </lineage>
</organism>
<dbReference type="AlphaFoldDB" id="A0A930L3N5"/>